<dbReference type="Proteomes" id="UP000236161">
    <property type="component" value="Unassembled WGS sequence"/>
</dbReference>
<evidence type="ECO:0000256" key="3">
    <source>
        <dbReference type="ARBA" id="ARBA00022723"/>
    </source>
</evidence>
<dbReference type="SUPFAM" id="SSF56655">
    <property type="entry name" value="Carbohydrate phosphatase"/>
    <property type="match status" value="1"/>
</dbReference>
<evidence type="ECO:0000256" key="4">
    <source>
        <dbReference type="ARBA" id="ARBA00022801"/>
    </source>
</evidence>
<evidence type="ECO:0000313" key="6">
    <source>
        <dbReference type="EMBL" id="PKA45687.1"/>
    </source>
</evidence>
<dbReference type="EC" id="3.1.3.7" evidence="6"/>
<keyword evidence="3" id="KW-0479">Metal-binding</keyword>
<evidence type="ECO:0000313" key="7">
    <source>
        <dbReference type="Proteomes" id="UP000236161"/>
    </source>
</evidence>
<keyword evidence="5" id="KW-0460">Magnesium</keyword>
<sequence>MRYLARLKGAKKVGDLGHGLVGRVSSGCPVKSVPVHDGCSGRSASAFVLRAKAQYSAIKVWDHAVVVVVVCVHEAGGQVTDLEGYKLGLTADRADRRIIYPSGGVLVANSSLHKELLQIISG</sequence>
<evidence type="ECO:0000256" key="5">
    <source>
        <dbReference type="ARBA" id="ARBA00022842"/>
    </source>
</evidence>
<keyword evidence="7" id="KW-1185">Reference proteome</keyword>
<name>A0A2H9ZQX7_9ASPA</name>
<dbReference type="GO" id="GO:0046872">
    <property type="term" value="F:metal ion binding"/>
    <property type="evidence" value="ECO:0007669"/>
    <property type="project" value="UniProtKB-KW"/>
</dbReference>
<dbReference type="GO" id="GO:0008441">
    <property type="term" value="F:3'(2'),5'-bisphosphate nucleotidase activity"/>
    <property type="evidence" value="ECO:0007669"/>
    <property type="project" value="UniProtKB-EC"/>
</dbReference>
<dbReference type="OrthoDB" id="411145at2759"/>
<dbReference type="InterPro" id="IPR051090">
    <property type="entry name" value="Inositol_monoP_superfamily"/>
</dbReference>
<comment type="similarity">
    <text evidence="2">Belongs to the inositol monophosphatase superfamily.</text>
</comment>
<gene>
    <name evidence="6" type="ORF">AXF42_Ash011028</name>
</gene>
<dbReference type="PANTHER" id="PTHR43200">
    <property type="entry name" value="PHOSPHATASE"/>
    <property type="match status" value="1"/>
</dbReference>
<comment type="cofactor">
    <cofactor evidence="1">
        <name>Mg(2+)</name>
        <dbReference type="ChEBI" id="CHEBI:18420"/>
    </cofactor>
</comment>
<keyword evidence="4 6" id="KW-0378">Hydrolase</keyword>
<dbReference type="STRING" id="1088818.A0A2H9ZQX7"/>
<reference evidence="6 7" key="1">
    <citation type="journal article" date="2017" name="Nature">
        <title>The Apostasia genome and the evolution of orchids.</title>
        <authorList>
            <person name="Zhang G.Q."/>
            <person name="Liu K.W."/>
            <person name="Li Z."/>
            <person name="Lohaus R."/>
            <person name="Hsiao Y.Y."/>
            <person name="Niu S.C."/>
            <person name="Wang J.Y."/>
            <person name="Lin Y.C."/>
            <person name="Xu Q."/>
            <person name="Chen L.J."/>
            <person name="Yoshida K."/>
            <person name="Fujiwara S."/>
            <person name="Wang Z.W."/>
            <person name="Zhang Y.Q."/>
            <person name="Mitsuda N."/>
            <person name="Wang M."/>
            <person name="Liu G.H."/>
            <person name="Pecoraro L."/>
            <person name="Huang H.X."/>
            <person name="Xiao X.J."/>
            <person name="Lin M."/>
            <person name="Wu X.Y."/>
            <person name="Wu W.L."/>
            <person name="Chen Y.Y."/>
            <person name="Chang S.B."/>
            <person name="Sakamoto S."/>
            <person name="Ohme-Takagi M."/>
            <person name="Yagi M."/>
            <person name="Zeng S.J."/>
            <person name="Shen C.Y."/>
            <person name="Yeh C.M."/>
            <person name="Luo Y.B."/>
            <person name="Tsai W.C."/>
            <person name="Van de Peer Y."/>
            <person name="Liu Z.J."/>
        </authorList>
    </citation>
    <scope>NUCLEOTIDE SEQUENCE [LARGE SCALE GENOMIC DNA]</scope>
    <source>
        <strain evidence="7">cv. Shenzhen</strain>
        <tissue evidence="6">Stem</tissue>
    </source>
</reference>
<dbReference type="GO" id="GO:0000103">
    <property type="term" value="P:sulfate assimilation"/>
    <property type="evidence" value="ECO:0007669"/>
    <property type="project" value="TreeGrafter"/>
</dbReference>
<organism evidence="6 7">
    <name type="scientific">Apostasia shenzhenica</name>
    <dbReference type="NCBI Taxonomy" id="1088818"/>
    <lineage>
        <taxon>Eukaryota</taxon>
        <taxon>Viridiplantae</taxon>
        <taxon>Streptophyta</taxon>
        <taxon>Embryophyta</taxon>
        <taxon>Tracheophyta</taxon>
        <taxon>Spermatophyta</taxon>
        <taxon>Magnoliopsida</taxon>
        <taxon>Liliopsida</taxon>
        <taxon>Asparagales</taxon>
        <taxon>Orchidaceae</taxon>
        <taxon>Apostasioideae</taxon>
        <taxon>Apostasia</taxon>
    </lineage>
</organism>
<proteinExistence type="inferred from homology"/>
<dbReference type="PANTHER" id="PTHR43200:SF4">
    <property type="entry name" value="PAP-SPECIFIC PHOSPHATASE, MITOCHONDRIAL-RELATED"/>
    <property type="match status" value="1"/>
</dbReference>
<accession>A0A2H9ZQX7</accession>
<protein>
    <submittedName>
        <fullName evidence="6">PAP-specific phosphatase, mitochondrial</fullName>
        <ecNumber evidence="6">3.1.3.7</ecNumber>
    </submittedName>
</protein>
<evidence type="ECO:0000256" key="1">
    <source>
        <dbReference type="ARBA" id="ARBA00001946"/>
    </source>
</evidence>
<evidence type="ECO:0000256" key="2">
    <source>
        <dbReference type="ARBA" id="ARBA00009759"/>
    </source>
</evidence>
<dbReference type="EMBL" id="KZ454830">
    <property type="protein sequence ID" value="PKA45687.1"/>
    <property type="molecule type" value="Genomic_DNA"/>
</dbReference>
<dbReference type="Gene3D" id="3.40.190.80">
    <property type="match status" value="1"/>
</dbReference>
<dbReference type="AlphaFoldDB" id="A0A2H9ZQX7"/>